<proteinExistence type="predicted"/>
<dbReference type="Proteomes" id="UP000010552">
    <property type="component" value="Unassembled WGS sequence"/>
</dbReference>
<keyword evidence="2" id="KW-1185">Reference proteome</keyword>
<evidence type="ECO:0000313" key="2">
    <source>
        <dbReference type="Proteomes" id="UP000010552"/>
    </source>
</evidence>
<dbReference type="InParanoid" id="L5KD04"/>
<protein>
    <submittedName>
        <fullName evidence="1">Uncharacterized protein</fullName>
    </submittedName>
</protein>
<sequence>MPSRWGVMFLVRGPDGISCVVPNVEGEEKAPMKTTKKTKINKKNGTNLYEDNLKYQGIQQKTNQ</sequence>
<evidence type="ECO:0000313" key="1">
    <source>
        <dbReference type="EMBL" id="ELK09232.1"/>
    </source>
</evidence>
<organism evidence="1 2">
    <name type="scientific">Pteropus alecto</name>
    <name type="common">Black flying fox</name>
    <dbReference type="NCBI Taxonomy" id="9402"/>
    <lineage>
        <taxon>Eukaryota</taxon>
        <taxon>Metazoa</taxon>
        <taxon>Chordata</taxon>
        <taxon>Craniata</taxon>
        <taxon>Vertebrata</taxon>
        <taxon>Euteleostomi</taxon>
        <taxon>Mammalia</taxon>
        <taxon>Eutheria</taxon>
        <taxon>Laurasiatheria</taxon>
        <taxon>Chiroptera</taxon>
        <taxon>Yinpterochiroptera</taxon>
        <taxon>Pteropodoidea</taxon>
        <taxon>Pteropodidae</taxon>
        <taxon>Pteropodinae</taxon>
        <taxon>Pteropus</taxon>
    </lineage>
</organism>
<name>L5KD04_PTEAL</name>
<reference evidence="2" key="1">
    <citation type="journal article" date="2013" name="Science">
        <title>Comparative analysis of bat genomes provides insight into the evolution of flight and immunity.</title>
        <authorList>
            <person name="Zhang G."/>
            <person name="Cowled C."/>
            <person name="Shi Z."/>
            <person name="Huang Z."/>
            <person name="Bishop-Lilly K.A."/>
            <person name="Fang X."/>
            <person name="Wynne J.W."/>
            <person name="Xiong Z."/>
            <person name="Baker M.L."/>
            <person name="Zhao W."/>
            <person name="Tachedjian M."/>
            <person name="Zhu Y."/>
            <person name="Zhou P."/>
            <person name="Jiang X."/>
            <person name="Ng J."/>
            <person name="Yang L."/>
            <person name="Wu L."/>
            <person name="Xiao J."/>
            <person name="Feng Y."/>
            <person name="Chen Y."/>
            <person name="Sun X."/>
            <person name="Zhang Y."/>
            <person name="Marsh G.A."/>
            <person name="Crameri G."/>
            <person name="Broder C.C."/>
            <person name="Frey K.G."/>
            <person name="Wang L.F."/>
            <person name="Wang J."/>
        </authorList>
    </citation>
    <scope>NUCLEOTIDE SEQUENCE [LARGE SCALE GENOMIC DNA]</scope>
</reference>
<gene>
    <name evidence="1" type="ORF">PAL_GLEAN10002681</name>
</gene>
<accession>L5KD04</accession>
<dbReference type="EMBL" id="KB030838">
    <property type="protein sequence ID" value="ELK09232.1"/>
    <property type="molecule type" value="Genomic_DNA"/>
</dbReference>
<dbReference type="AlphaFoldDB" id="L5KD04"/>